<comment type="caution">
    <text evidence="2">The sequence shown here is derived from an EMBL/GenBank/DDBJ whole genome shotgun (WGS) entry which is preliminary data.</text>
</comment>
<evidence type="ECO:0000313" key="2">
    <source>
        <dbReference type="EMBL" id="MBB3054615.1"/>
    </source>
</evidence>
<evidence type="ECO:0000256" key="1">
    <source>
        <dbReference type="SAM" id="Phobius"/>
    </source>
</evidence>
<keyword evidence="1" id="KW-1133">Transmembrane helix</keyword>
<sequence>MLTDQPSRIDFWGGFFLSFEILYPVVFFGRCDKGVELSSDDATLGSTSLNGGYSSL</sequence>
<protein>
    <submittedName>
        <fullName evidence="2">Uncharacterized protein</fullName>
    </submittedName>
</protein>
<gene>
    <name evidence="2" type="ORF">FHS11_001025</name>
</gene>
<dbReference type="Proteomes" id="UP000539265">
    <property type="component" value="Unassembled WGS sequence"/>
</dbReference>
<organism evidence="2 3">
    <name type="scientific">Mucilaginibacter gotjawali</name>
    <dbReference type="NCBI Taxonomy" id="1550579"/>
    <lineage>
        <taxon>Bacteria</taxon>
        <taxon>Pseudomonadati</taxon>
        <taxon>Bacteroidota</taxon>
        <taxon>Sphingobacteriia</taxon>
        <taxon>Sphingobacteriales</taxon>
        <taxon>Sphingobacteriaceae</taxon>
        <taxon>Mucilaginibacter</taxon>
    </lineage>
</organism>
<dbReference type="AlphaFoldDB" id="A0A839S9E8"/>
<accession>A0A839S9E8</accession>
<keyword evidence="3" id="KW-1185">Reference proteome</keyword>
<dbReference type="EMBL" id="JACHWX010000002">
    <property type="protein sequence ID" value="MBB3054615.1"/>
    <property type="molecule type" value="Genomic_DNA"/>
</dbReference>
<reference evidence="2" key="1">
    <citation type="submission" date="2020-08" db="EMBL/GenBank/DDBJ databases">
        <title>Genomic Encyclopedia of Type Strains, Phase III (KMG-III): the genomes of soil and plant-associated and newly described type strains.</title>
        <authorList>
            <person name="Whitman W."/>
        </authorList>
    </citation>
    <scope>NUCLEOTIDE SEQUENCE [LARGE SCALE GENOMIC DNA]</scope>
    <source>
        <strain evidence="2">CECT 8628</strain>
    </source>
</reference>
<name>A0A839S9E8_9SPHI</name>
<keyword evidence="1" id="KW-0472">Membrane</keyword>
<proteinExistence type="predicted"/>
<feature type="transmembrane region" description="Helical" evidence="1">
    <location>
        <begin position="12"/>
        <end position="29"/>
    </location>
</feature>
<keyword evidence="1" id="KW-0812">Transmembrane</keyword>
<evidence type="ECO:0000313" key="3">
    <source>
        <dbReference type="Proteomes" id="UP000539265"/>
    </source>
</evidence>